<name>A0A2K6CJM0_MACNE</name>
<comment type="similarity">
    <text evidence="1">Belongs to the universal ribosomal protein uL16 family.</text>
</comment>
<sequence>MERRPACSYQYFKNKPYPKSRFFQGVPDAKIRIFDLGQKKAEVDEFPLYGHVVSDEVESLSSEAPEAARICASEYMVKSCGKDAQTGMGGTFGKPQGTVARVHIGQVIMSICTKMQNKEHVIEALGRAKFKFPGPQMIHISKKWGFIKFSVDEFEDMVTEKWLIPDGCGIKYIPTSGPLDNWQTPHS</sequence>
<organism evidence="4 5">
    <name type="scientific">Macaca nemestrina</name>
    <name type="common">Pig-tailed macaque</name>
    <dbReference type="NCBI Taxonomy" id="9545"/>
    <lineage>
        <taxon>Eukaryota</taxon>
        <taxon>Metazoa</taxon>
        <taxon>Chordata</taxon>
        <taxon>Craniata</taxon>
        <taxon>Vertebrata</taxon>
        <taxon>Euteleostomi</taxon>
        <taxon>Mammalia</taxon>
        <taxon>Eutheria</taxon>
        <taxon>Euarchontoglires</taxon>
        <taxon>Primates</taxon>
        <taxon>Haplorrhini</taxon>
        <taxon>Catarrhini</taxon>
        <taxon>Cercopithecidae</taxon>
        <taxon>Cercopithecinae</taxon>
        <taxon>Macaca</taxon>
    </lineage>
</organism>
<keyword evidence="3" id="KW-0687">Ribonucleoprotein</keyword>
<dbReference type="Gene3D" id="3.90.1170.10">
    <property type="entry name" value="Ribosomal protein L10e/L16"/>
    <property type="match status" value="2"/>
</dbReference>
<proteinExistence type="inferred from homology"/>
<evidence type="ECO:0000256" key="1">
    <source>
        <dbReference type="ARBA" id="ARBA00008931"/>
    </source>
</evidence>
<dbReference type="OMA" id="RICASEY"/>
<evidence type="ECO:0000256" key="2">
    <source>
        <dbReference type="ARBA" id="ARBA00022980"/>
    </source>
</evidence>
<dbReference type="CDD" id="cd01433">
    <property type="entry name" value="Ribosomal_L16_L10e"/>
    <property type="match status" value="1"/>
</dbReference>
<evidence type="ECO:0000313" key="4">
    <source>
        <dbReference type="Ensembl" id="ENSMNEP00000023856.1"/>
    </source>
</evidence>
<reference evidence="4" key="2">
    <citation type="submission" date="2025-09" db="UniProtKB">
        <authorList>
            <consortium name="Ensembl"/>
        </authorList>
    </citation>
    <scope>IDENTIFICATION</scope>
</reference>
<evidence type="ECO:0000313" key="5">
    <source>
        <dbReference type="Proteomes" id="UP000233120"/>
    </source>
</evidence>
<dbReference type="InterPro" id="IPR047873">
    <property type="entry name" value="Ribosomal_uL16"/>
</dbReference>
<dbReference type="Gene3D" id="3.30.60.300">
    <property type="match status" value="1"/>
</dbReference>
<dbReference type="InterPro" id="IPR001197">
    <property type="entry name" value="Ribosomal_uL16_euk_arch"/>
</dbReference>
<dbReference type="GeneTree" id="ENSGT00390000003897"/>
<dbReference type="PIRSF" id="PIRSF005590">
    <property type="entry name" value="Ribosomal_L10"/>
    <property type="match status" value="1"/>
</dbReference>
<dbReference type="InterPro" id="IPR016180">
    <property type="entry name" value="Ribosomal_uL16_dom"/>
</dbReference>
<keyword evidence="5" id="KW-1185">Reference proteome</keyword>
<dbReference type="InterPro" id="IPR036920">
    <property type="entry name" value="Ribosomal_uL16_sf"/>
</dbReference>
<accession>A0A2K6CJM0</accession>
<dbReference type="GO" id="GO:0006412">
    <property type="term" value="P:translation"/>
    <property type="evidence" value="ECO:0007669"/>
    <property type="project" value="InterPro"/>
</dbReference>
<dbReference type="SUPFAM" id="SSF54686">
    <property type="entry name" value="Ribosomal protein L16p/L10e"/>
    <property type="match status" value="1"/>
</dbReference>
<reference evidence="4" key="1">
    <citation type="submission" date="2025-08" db="UniProtKB">
        <authorList>
            <consortium name="Ensembl"/>
        </authorList>
    </citation>
    <scope>IDENTIFICATION</scope>
</reference>
<evidence type="ECO:0000256" key="3">
    <source>
        <dbReference type="ARBA" id="ARBA00023274"/>
    </source>
</evidence>
<dbReference type="Ensembl" id="ENSMNET00000048122.1">
    <property type="protein sequence ID" value="ENSMNEP00000023856.1"/>
    <property type="gene ID" value="ENSMNEG00000035514.1"/>
</dbReference>
<dbReference type="GO" id="GO:0022625">
    <property type="term" value="C:cytosolic large ribosomal subunit"/>
    <property type="evidence" value="ECO:0007669"/>
    <property type="project" value="UniProtKB-ARBA"/>
</dbReference>
<dbReference type="GO" id="GO:0003735">
    <property type="term" value="F:structural constituent of ribosome"/>
    <property type="evidence" value="ECO:0007669"/>
    <property type="project" value="InterPro"/>
</dbReference>
<dbReference type="PANTHER" id="PTHR11726">
    <property type="entry name" value="60S RIBOSOMAL PROTEIN L10"/>
    <property type="match status" value="1"/>
</dbReference>
<keyword evidence="2" id="KW-0689">Ribosomal protein</keyword>
<dbReference type="Pfam" id="PF00252">
    <property type="entry name" value="Ribosomal_L16"/>
    <property type="match status" value="1"/>
</dbReference>
<dbReference type="Proteomes" id="UP000233120">
    <property type="component" value="Unassembled WGS sequence"/>
</dbReference>
<protein>
    <submittedName>
        <fullName evidence="4">Uncharacterized protein</fullName>
    </submittedName>
</protein>
<dbReference type="FunFam" id="3.30.60.300:FF:000001">
    <property type="entry name" value="60S ribosomal protein L10"/>
    <property type="match status" value="1"/>
</dbReference>
<dbReference type="AlphaFoldDB" id="A0A2K6CJM0"/>
<dbReference type="STRING" id="9545.ENSMNEP00000023856"/>